<dbReference type="InterPro" id="IPR036852">
    <property type="entry name" value="Peptidase_S8/S53_dom_sf"/>
</dbReference>
<protein>
    <submittedName>
        <fullName evidence="3">S53 family peptidase</fullName>
    </submittedName>
</protein>
<evidence type="ECO:0000313" key="4">
    <source>
        <dbReference type="Proteomes" id="UP000730482"/>
    </source>
</evidence>
<dbReference type="CDD" id="cd04056">
    <property type="entry name" value="Peptidases_S53"/>
    <property type="match status" value="1"/>
</dbReference>
<dbReference type="PANTHER" id="PTHR14218:SF15">
    <property type="entry name" value="TRIPEPTIDYL-PEPTIDASE 1"/>
    <property type="match status" value="1"/>
</dbReference>
<name>A0ABS5KPY9_9ACTN</name>
<feature type="chain" id="PRO_5045290283" evidence="1">
    <location>
        <begin position="40"/>
        <end position="431"/>
    </location>
</feature>
<dbReference type="PROSITE" id="PS51695">
    <property type="entry name" value="SEDOLISIN"/>
    <property type="match status" value="1"/>
</dbReference>
<dbReference type="InterPro" id="IPR030400">
    <property type="entry name" value="Sedolisin_dom"/>
</dbReference>
<feature type="signal peptide" evidence="1">
    <location>
        <begin position="1"/>
        <end position="39"/>
    </location>
</feature>
<dbReference type="SUPFAM" id="SSF52743">
    <property type="entry name" value="Subtilisin-like"/>
    <property type="match status" value="1"/>
</dbReference>
<dbReference type="Proteomes" id="UP000730482">
    <property type="component" value="Unassembled WGS sequence"/>
</dbReference>
<reference evidence="3 4" key="1">
    <citation type="submission" date="2020-02" db="EMBL/GenBank/DDBJ databases">
        <title>Acidophilic actinobacteria isolated from forest soil.</title>
        <authorList>
            <person name="Golinska P."/>
        </authorList>
    </citation>
    <scope>NUCLEOTIDE SEQUENCE [LARGE SCALE GENOMIC DNA]</scope>
    <source>
        <strain evidence="3 4">NL8</strain>
    </source>
</reference>
<sequence length="431" mass="42744">MYDRVPLLVARFLRRSGTRIAALGAAFALVLAFTAPASADTGAARASATRAALPALAPIIPFGCAKAEPGRAHCLGRGRLAPTTTGSPTSSGLKPADLISAYKLSGTNGAGRTVAIVDAFDDPNAASDLAAYRNAYGLPACTAASGCFQKVNGSGQASPLPAADYGWAEEESLDLDMVSAICPGCHILLVEAAGADTASLTAAEDSAATTPGVVSVSNSWGAAEDSSTLAADPHFDHPGVAITASSGDSGYGVSWPAASPYVTAVGGTSLSTASNARGWTETAWSSAGSGCSTQEPKPVWQQDTGCAHRTVADVSAVADPNTGVAVYDTANSCGGGAFCDLLLSLGLATGADGWVQVGGTSASSPIIASVYALAGNSATTNYGSYPYSHTASLFDVTSGSNGTCTPTYLCTAGPGYDGPTGLGTPNGTGAF</sequence>
<dbReference type="Gene3D" id="3.40.50.200">
    <property type="entry name" value="Peptidase S8/S53 domain"/>
    <property type="match status" value="1"/>
</dbReference>
<evidence type="ECO:0000313" key="3">
    <source>
        <dbReference type="EMBL" id="MBS2548102.1"/>
    </source>
</evidence>
<comment type="caution">
    <text evidence="3">The sequence shown here is derived from an EMBL/GenBank/DDBJ whole genome shotgun (WGS) entry which is preliminary data.</text>
</comment>
<dbReference type="EMBL" id="JAAFYZ010000041">
    <property type="protein sequence ID" value="MBS2548102.1"/>
    <property type="molecule type" value="Genomic_DNA"/>
</dbReference>
<gene>
    <name evidence="3" type="ORF">KGQ19_14640</name>
</gene>
<evidence type="ECO:0000259" key="2">
    <source>
        <dbReference type="PROSITE" id="PS51695"/>
    </source>
</evidence>
<dbReference type="InterPro" id="IPR050819">
    <property type="entry name" value="Tripeptidyl-peptidase_I"/>
</dbReference>
<proteinExistence type="predicted"/>
<keyword evidence="1" id="KW-0732">Signal</keyword>
<organism evidence="3 4">
    <name type="scientific">Catenulispora pinistramenti</name>
    <dbReference type="NCBI Taxonomy" id="2705254"/>
    <lineage>
        <taxon>Bacteria</taxon>
        <taxon>Bacillati</taxon>
        <taxon>Actinomycetota</taxon>
        <taxon>Actinomycetes</taxon>
        <taxon>Catenulisporales</taxon>
        <taxon>Catenulisporaceae</taxon>
        <taxon>Catenulispora</taxon>
    </lineage>
</organism>
<feature type="domain" description="Peptidase S53" evidence="2">
    <location>
        <begin position="92"/>
        <end position="431"/>
    </location>
</feature>
<accession>A0ABS5KPY9</accession>
<dbReference type="RefSeq" id="WP_212009677.1">
    <property type="nucleotide sequence ID" value="NZ_JAAFYZ010000041.1"/>
</dbReference>
<evidence type="ECO:0000256" key="1">
    <source>
        <dbReference type="SAM" id="SignalP"/>
    </source>
</evidence>
<keyword evidence="4" id="KW-1185">Reference proteome</keyword>
<dbReference type="PANTHER" id="PTHR14218">
    <property type="entry name" value="PROTEASE S8 TRIPEPTIDYL PEPTIDASE I CLN2"/>
    <property type="match status" value="1"/>
</dbReference>